<proteinExistence type="predicted"/>
<evidence type="ECO:0000256" key="1">
    <source>
        <dbReference type="SAM" id="MobiDB-lite"/>
    </source>
</evidence>
<evidence type="ECO:0000313" key="2">
    <source>
        <dbReference type="EMBL" id="GFR64166.1"/>
    </source>
</evidence>
<feature type="region of interest" description="Disordered" evidence="1">
    <location>
        <begin position="256"/>
        <end position="276"/>
    </location>
</feature>
<feature type="compositionally biased region" description="Polar residues" evidence="1">
    <location>
        <begin position="90"/>
        <end position="105"/>
    </location>
</feature>
<feature type="region of interest" description="Disordered" evidence="1">
    <location>
        <begin position="81"/>
        <end position="105"/>
    </location>
</feature>
<dbReference type="EMBL" id="BMAT01007428">
    <property type="protein sequence ID" value="GFR64166.1"/>
    <property type="molecule type" value="Genomic_DNA"/>
</dbReference>
<sequence length="293" mass="32596">MLRLIPSPVGWESGLTHKMEGQGLNALGLPPHIALTVTDETTHQSEPVNVLDYQYSDISVNSKDACAETSISSKHLTVPKHQYRRPKSAAISSHSKPIQKPSSKTQYVGLNGQKTVFHRRKVKGPRFNKNPNTVNEFYNEPHLKPQQNYVNVKQSLDVPKIYVSSQDSSIGCDRQRNRSNSPPPRRYSEVSFLKTLLDALPMDRNDSVDSGDELLTEGADGGDDLFAEEVPAPIRGGRKISTASLGCLRENLKSSRSYGKTKGNERMQRSRSASQMMTTAASVEKLLFKNRLM</sequence>
<reference evidence="2 3" key="1">
    <citation type="journal article" date="2021" name="Elife">
        <title>Chloroplast acquisition without the gene transfer in kleptoplastic sea slugs, Plakobranchus ocellatus.</title>
        <authorList>
            <person name="Maeda T."/>
            <person name="Takahashi S."/>
            <person name="Yoshida T."/>
            <person name="Shimamura S."/>
            <person name="Takaki Y."/>
            <person name="Nagai Y."/>
            <person name="Toyoda A."/>
            <person name="Suzuki Y."/>
            <person name="Arimoto A."/>
            <person name="Ishii H."/>
            <person name="Satoh N."/>
            <person name="Nishiyama T."/>
            <person name="Hasebe M."/>
            <person name="Maruyama T."/>
            <person name="Minagawa J."/>
            <person name="Obokata J."/>
            <person name="Shigenobu S."/>
        </authorList>
    </citation>
    <scope>NUCLEOTIDE SEQUENCE [LARGE SCALE GENOMIC DNA]</scope>
</reference>
<comment type="caution">
    <text evidence="2">The sequence shown here is derived from an EMBL/GenBank/DDBJ whole genome shotgun (WGS) entry which is preliminary data.</text>
</comment>
<gene>
    <name evidence="2" type="ORF">ElyMa_003625800</name>
</gene>
<keyword evidence="3" id="KW-1185">Reference proteome</keyword>
<evidence type="ECO:0000313" key="3">
    <source>
        <dbReference type="Proteomes" id="UP000762676"/>
    </source>
</evidence>
<accession>A0AAV4EUI9</accession>
<dbReference type="AlphaFoldDB" id="A0AAV4EUI9"/>
<protein>
    <submittedName>
        <fullName evidence="2">Uncharacterized protein</fullName>
    </submittedName>
</protein>
<feature type="region of interest" description="Disordered" evidence="1">
    <location>
        <begin position="167"/>
        <end position="188"/>
    </location>
</feature>
<name>A0AAV4EUI9_9GAST</name>
<organism evidence="2 3">
    <name type="scientific">Elysia marginata</name>
    <dbReference type="NCBI Taxonomy" id="1093978"/>
    <lineage>
        <taxon>Eukaryota</taxon>
        <taxon>Metazoa</taxon>
        <taxon>Spiralia</taxon>
        <taxon>Lophotrochozoa</taxon>
        <taxon>Mollusca</taxon>
        <taxon>Gastropoda</taxon>
        <taxon>Heterobranchia</taxon>
        <taxon>Euthyneura</taxon>
        <taxon>Panpulmonata</taxon>
        <taxon>Sacoglossa</taxon>
        <taxon>Placobranchoidea</taxon>
        <taxon>Plakobranchidae</taxon>
        <taxon>Elysia</taxon>
    </lineage>
</organism>
<dbReference type="Proteomes" id="UP000762676">
    <property type="component" value="Unassembled WGS sequence"/>
</dbReference>